<sequence length="126" mass="14039">MPGNQVIGIQLASESRLKARFAWSHIVALAEEMDPAFELLIWYGALQGLRSMEATAVRQTDMKCRLRKLEVVEQRQHGKAVPLKTAHSSAVVPMGSFLLEKYEAHMVKRTAPPSASRSSSRLRPPT</sequence>
<dbReference type="Gene3D" id="1.10.443.10">
    <property type="entry name" value="Intergrase catalytic core"/>
    <property type="match status" value="1"/>
</dbReference>
<dbReference type="RefSeq" id="WP_369230811.1">
    <property type="nucleotide sequence ID" value="NZ_CP163435.1"/>
</dbReference>
<dbReference type="AlphaFoldDB" id="A0AB39P281"/>
<dbReference type="GO" id="GO:0006310">
    <property type="term" value="P:DNA recombination"/>
    <property type="evidence" value="ECO:0007669"/>
    <property type="project" value="InterPro"/>
</dbReference>
<dbReference type="EMBL" id="CP163435">
    <property type="protein sequence ID" value="XDQ24296.1"/>
    <property type="molecule type" value="Genomic_DNA"/>
</dbReference>
<organism evidence="1">
    <name type="scientific">Streptomyces sp. R21</name>
    <dbReference type="NCBI Taxonomy" id="3238627"/>
    <lineage>
        <taxon>Bacteria</taxon>
        <taxon>Bacillati</taxon>
        <taxon>Actinomycetota</taxon>
        <taxon>Actinomycetes</taxon>
        <taxon>Kitasatosporales</taxon>
        <taxon>Streptomycetaceae</taxon>
        <taxon>Streptomyces</taxon>
    </lineage>
</organism>
<evidence type="ECO:0000313" key="1">
    <source>
        <dbReference type="EMBL" id="XDQ24296.1"/>
    </source>
</evidence>
<accession>A0AB39P281</accession>
<gene>
    <name evidence="1" type="ORF">AB5J56_06110</name>
</gene>
<proteinExistence type="predicted"/>
<protein>
    <submittedName>
        <fullName evidence="1">Uncharacterized protein</fullName>
    </submittedName>
</protein>
<reference evidence="1" key="1">
    <citation type="submission" date="2024-07" db="EMBL/GenBank/DDBJ databases">
        <authorList>
            <person name="Yu S.T."/>
        </authorList>
    </citation>
    <scope>NUCLEOTIDE SEQUENCE</scope>
    <source>
        <strain evidence="1">R21</strain>
    </source>
</reference>
<dbReference type="GO" id="GO:0015074">
    <property type="term" value="P:DNA integration"/>
    <property type="evidence" value="ECO:0007669"/>
    <property type="project" value="InterPro"/>
</dbReference>
<dbReference type="InterPro" id="IPR013762">
    <property type="entry name" value="Integrase-like_cat_sf"/>
</dbReference>
<dbReference type="GO" id="GO:0003677">
    <property type="term" value="F:DNA binding"/>
    <property type="evidence" value="ECO:0007669"/>
    <property type="project" value="InterPro"/>
</dbReference>
<name>A0AB39P281_9ACTN</name>